<evidence type="ECO:0000259" key="1">
    <source>
        <dbReference type="Pfam" id="PF23292"/>
    </source>
</evidence>
<dbReference type="Pfam" id="PF23293">
    <property type="entry name" value="zf_ULT1"/>
    <property type="match status" value="1"/>
</dbReference>
<name>A0AAD8JMB3_TARER</name>
<dbReference type="InterPro" id="IPR057012">
    <property type="entry name" value="ULT1/2_Znf"/>
</dbReference>
<gene>
    <name evidence="3" type="ORF">QVD17_38690</name>
</gene>
<dbReference type="Pfam" id="PF23292">
    <property type="entry name" value="SAND_ULT1"/>
    <property type="match status" value="1"/>
</dbReference>
<evidence type="ECO:0000313" key="4">
    <source>
        <dbReference type="Proteomes" id="UP001229421"/>
    </source>
</evidence>
<dbReference type="PANTHER" id="PTHR34053">
    <property type="entry name" value="PROTEIN ULTRAPETALA 1"/>
    <property type="match status" value="1"/>
</dbReference>
<feature type="domain" description="ULTRAPETALA1/2 zinc finger" evidence="2">
    <location>
        <begin position="63"/>
        <end position="159"/>
    </location>
</feature>
<protein>
    <submittedName>
        <fullName evidence="3">Uncharacterized protein</fullName>
    </submittedName>
</protein>
<organism evidence="3 4">
    <name type="scientific">Tagetes erecta</name>
    <name type="common">African marigold</name>
    <dbReference type="NCBI Taxonomy" id="13708"/>
    <lineage>
        <taxon>Eukaryota</taxon>
        <taxon>Viridiplantae</taxon>
        <taxon>Streptophyta</taxon>
        <taxon>Embryophyta</taxon>
        <taxon>Tracheophyta</taxon>
        <taxon>Spermatophyta</taxon>
        <taxon>Magnoliopsida</taxon>
        <taxon>eudicotyledons</taxon>
        <taxon>Gunneridae</taxon>
        <taxon>Pentapetalae</taxon>
        <taxon>asterids</taxon>
        <taxon>campanulids</taxon>
        <taxon>Asterales</taxon>
        <taxon>Asteraceae</taxon>
        <taxon>Asteroideae</taxon>
        <taxon>Heliantheae alliance</taxon>
        <taxon>Tageteae</taxon>
        <taxon>Tagetes</taxon>
    </lineage>
</organism>
<reference evidence="3" key="1">
    <citation type="journal article" date="2023" name="bioRxiv">
        <title>Improved chromosome-level genome assembly for marigold (Tagetes erecta).</title>
        <authorList>
            <person name="Jiang F."/>
            <person name="Yuan L."/>
            <person name="Wang S."/>
            <person name="Wang H."/>
            <person name="Xu D."/>
            <person name="Wang A."/>
            <person name="Fan W."/>
        </authorList>
    </citation>
    <scope>NUCLEOTIDE SEQUENCE</scope>
    <source>
        <strain evidence="3">WSJ</strain>
        <tissue evidence="3">Leaf</tissue>
    </source>
</reference>
<dbReference type="InterPro" id="IPR057011">
    <property type="entry name" value="ULT1/2_SAND"/>
</dbReference>
<dbReference type="InterPro" id="IPR020533">
    <property type="entry name" value="Developmental_reg_ULTRAPETALA"/>
</dbReference>
<keyword evidence="4" id="KW-1185">Reference proteome</keyword>
<accession>A0AAD8JMB3</accession>
<evidence type="ECO:0000313" key="3">
    <source>
        <dbReference type="EMBL" id="KAK1407079.1"/>
    </source>
</evidence>
<proteinExistence type="predicted"/>
<comment type="caution">
    <text evidence="3">The sequence shown here is derived from an EMBL/GenBank/DDBJ whole genome shotgun (WGS) entry which is preliminary data.</text>
</comment>
<feature type="domain" description="ULTRAPETALA1/2 SAND" evidence="1">
    <location>
        <begin position="7"/>
        <end position="49"/>
    </location>
</feature>
<dbReference type="AlphaFoldDB" id="A0AAD8JMB3"/>
<dbReference type="PANTHER" id="PTHR34053:SF10">
    <property type="entry name" value="DEVELOPMENTAL REGULATOR, ULTRAPETALA"/>
    <property type="match status" value="1"/>
</dbReference>
<dbReference type="Proteomes" id="UP001229421">
    <property type="component" value="Unassembled WGS sequence"/>
</dbReference>
<dbReference type="GO" id="GO:0005634">
    <property type="term" value="C:nucleus"/>
    <property type="evidence" value="ECO:0007669"/>
    <property type="project" value="TreeGrafter"/>
</dbReference>
<dbReference type="EMBL" id="JAUHHV010000011">
    <property type="protein sequence ID" value="KAK1407079.1"/>
    <property type="molecule type" value="Genomic_DNA"/>
</dbReference>
<dbReference type="GO" id="GO:0005829">
    <property type="term" value="C:cytosol"/>
    <property type="evidence" value="ECO:0007669"/>
    <property type="project" value="TreeGrafter"/>
</dbReference>
<sequence>MAQVFNCPLKFAKHASCTTNVPNWRTKIWVHNFNGDKIKLADTCLVKFYKGDEYVRPRNKVSHRDEFLQCSVCKKVRRFELMSREACRYFHNAAARENRTCKDMIPGLWTCEDLEERRSRLHSGCRKKLNCKGCRHCVCLGCSMCKFEDCGCQMCIDFYANAPLDN</sequence>
<evidence type="ECO:0000259" key="2">
    <source>
        <dbReference type="Pfam" id="PF23293"/>
    </source>
</evidence>